<dbReference type="RefSeq" id="WP_157718786.1">
    <property type="nucleotide sequence ID" value="NZ_LT629785.1"/>
</dbReference>
<keyword evidence="4" id="KW-1185">Reference proteome</keyword>
<dbReference type="OrthoDB" id="6079243at2"/>
<gene>
    <name evidence="3" type="ORF">SAMN05216296_0883</name>
</gene>
<keyword evidence="1" id="KW-0812">Transmembrane</keyword>
<evidence type="ECO:0000259" key="2">
    <source>
        <dbReference type="Pfam" id="PF04892"/>
    </source>
</evidence>
<evidence type="ECO:0000313" key="4">
    <source>
        <dbReference type="Proteomes" id="UP000243232"/>
    </source>
</evidence>
<dbReference type="InterPro" id="IPR006976">
    <property type="entry name" value="VanZ-like"/>
</dbReference>
<dbReference type="AlphaFoldDB" id="A0A1H2EL53"/>
<dbReference type="EMBL" id="LT629785">
    <property type="protein sequence ID" value="SDT95811.1"/>
    <property type="molecule type" value="Genomic_DNA"/>
</dbReference>
<dbReference type="Pfam" id="PF04892">
    <property type="entry name" value="VanZ"/>
    <property type="match status" value="1"/>
</dbReference>
<evidence type="ECO:0000256" key="1">
    <source>
        <dbReference type="SAM" id="Phobius"/>
    </source>
</evidence>
<keyword evidence="1" id="KW-1133">Transmembrane helix</keyword>
<keyword evidence="1" id="KW-0472">Membrane</keyword>
<organism evidence="3 4">
    <name type="scientific">Pseudomonas pohangensis</name>
    <dbReference type="NCBI Taxonomy" id="364197"/>
    <lineage>
        <taxon>Bacteria</taxon>
        <taxon>Pseudomonadati</taxon>
        <taxon>Pseudomonadota</taxon>
        <taxon>Gammaproteobacteria</taxon>
        <taxon>Pseudomonadales</taxon>
        <taxon>Pseudomonadaceae</taxon>
        <taxon>Pseudomonas</taxon>
    </lineage>
</organism>
<protein>
    <submittedName>
        <fullName evidence="3">VanZ like family protein</fullName>
    </submittedName>
</protein>
<feature type="transmembrane region" description="Helical" evidence="1">
    <location>
        <begin position="110"/>
        <end position="127"/>
    </location>
</feature>
<accession>A0A1H2EL53</accession>
<dbReference type="STRING" id="364197.SAMN05216296_0883"/>
<name>A0A1H2EL53_9PSED</name>
<reference evidence="4" key="1">
    <citation type="submission" date="2016-10" db="EMBL/GenBank/DDBJ databases">
        <authorList>
            <person name="Varghese N."/>
            <person name="Submissions S."/>
        </authorList>
    </citation>
    <scope>NUCLEOTIDE SEQUENCE [LARGE SCALE GENOMIC DNA]</scope>
    <source>
        <strain evidence="4">DSM 17875</strain>
    </source>
</reference>
<dbReference type="Proteomes" id="UP000243232">
    <property type="component" value="Chromosome I"/>
</dbReference>
<dbReference type="NCBIfam" id="NF037970">
    <property type="entry name" value="vanZ_1"/>
    <property type="match status" value="1"/>
</dbReference>
<feature type="transmembrane region" description="Helical" evidence="1">
    <location>
        <begin position="77"/>
        <end position="98"/>
    </location>
</feature>
<proteinExistence type="predicted"/>
<evidence type="ECO:0000313" key="3">
    <source>
        <dbReference type="EMBL" id="SDT95811.1"/>
    </source>
</evidence>
<feature type="domain" description="VanZ-like" evidence="2">
    <location>
        <begin position="53"/>
        <end position="123"/>
    </location>
</feature>
<feature type="transmembrane region" description="Helical" evidence="1">
    <location>
        <begin position="46"/>
        <end position="70"/>
    </location>
</feature>
<sequence length="135" mass="14756">MKRLGWAGLGLALAVLATAVLVPNTTLAWLRVESPLLSEGINRVEALWPAADTVHMLAFAVLGVIARLALPRTRAGWIILGVLLFSIVTELLQFYVPGRTPLVSDVRDNMLGLVAGLGFISLILWLYRHLTQRFG</sequence>